<evidence type="ECO:0000256" key="7">
    <source>
        <dbReference type="ARBA" id="ARBA00022989"/>
    </source>
</evidence>
<dbReference type="GO" id="GO:0005509">
    <property type="term" value="F:calcium ion binding"/>
    <property type="evidence" value="ECO:0007669"/>
    <property type="project" value="UniProtKB-UniRule"/>
</dbReference>
<dbReference type="InterPro" id="IPR050971">
    <property type="entry name" value="Cadherin-domain_protein"/>
</dbReference>
<keyword evidence="7 11" id="KW-1133">Transmembrane helix</keyword>
<proteinExistence type="predicted"/>
<dbReference type="FunFam" id="2.60.40.60:FF:000232">
    <property type="entry name" value="Neural-cadherin"/>
    <property type="match status" value="1"/>
</dbReference>
<evidence type="ECO:0000256" key="4">
    <source>
        <dbReference type="ARBA" id="ARBA00022737"/>
    </source>
</evidence>
<dbReference type="InterPro" id="IPR020894">
    <property type="entry name" value="Cadherin_CS"/>
</dbReference>
<dbReference type="GO" id="GO:0007156">
    <property type="term" value="P:homophilic cell adhesion via plasma membrane adhesion molecules"/>
    <property type="evidence" value="ECO:0007669"/>
    <property type="project" value="InterPro"/>
</dbReference>
<feature type="domain" description="Cadherin" evidence="13">
    <location>
        <begin position="910"/>
        <end position="1016"/>
    </location>
</feature>
<evidence type="ECO:0000256" key="5">
    <source>
        <dbReference type="ARBA" id="ARBA00022837"/>
    </source>
</evidence>
<sequence length="1563" mass="173049">MEYLWITCSIFLLLYLPFTRSQGLCEVKNGSSTIIVDIEESRGTSISQETVPPELPIVGEPNVDIFLDLSFPKGVPLFFLNEKKLQLLTPIDRDEKNLSHIVFQLICTIKSTYKKRTIPVIVRLIDVNDNAPKFINTPYETTISELTPVGTTIFQNVAAKDKDTGVNGLVEYTIVKGSNLPDDDNSIGRRMHSEDGYGYFAINLPHQGQITVNRTLDFEKTQRYYVTIVATDRARDESQRLSSTTTLTVNIKDDDDLPPSFIYKGCMLLDGTCINPEYTASVSSGVLHGVLNIHPEKIQAVDMDTVNSPIKYSFVSGEPASYTDYFKIDPDSGTVHQIKPVDTTTAKKFSIIIKAQEVSEAKRSTTAKLFINVKPVDSHPPEISLSAKEGFVDENSPIGEVVVDAYGNPLTVTVEDRDFGPADPRPAYTFELTTPYFSVDPATKKLVVADSKLDRDPPNPAVLKFQIVAREVQTPTSTQSHGAASAPASITVKLRDVNDNAPLLPATGYKVQVPAGEGRRKVMEVRATDKDEGENARIKYSIYHVSNNGNEKFTISPHTGQIDAIGKLHAGEQYSLTVQATDKGGLSSQAIVEVTISPGPNKEPPIFEQAAYDIEVSEGATINSTVATLAATDPEGEPISYSIVSGNDLRQFAIGPKTGVMTIIRQLDREDLNRYQLMIKAEDAGKLSSLVTVNIRVTDINDKNPEFQGEPYKFRVKEGLNKTSVGYVKATDADEGINAKVSYVIPESLPFDIDSETGEITTNSVLDYEKQKEYQFVVTAKDGAPDPRIATATVTVEVIDIEDELPFFKKLIYEATVPENVPEHFVAEVKAYDPDTIQKITYVIHQGPTDLFRIDENTGSIFTSRGLDYEKDQQHVLVIGTLENMSNKNGSTAKVIVNVEDRNDIPPVFTIVPHPISLEDDVPIGTTVTTLTATDSDGTAPGNTVRYEIIGRGKAKKYFQIDPDTGVLRVTNDLKKEIDTEYQVDVRAFDLGDPQLSSVITVDVYIQHVATVAPEVGLRFADTSYSFQIPENATEGYRIKTLTIVNSKIHGNTIPLKCQIISGNKEGKFHINVTEDRNCALYLNSSLDYETQETYHIEVEIMSLQGFINREFAITQITINVQDINDNKPYFIYPMEGLKKYYAALSDDSGLSTAVTQVKADDKDSGKYGKVVYSLSGNASDGYFAIDATTGVIKTKKSFQNIDEEALPFKLTAKARDNPNSTSDFFDIETEVIVNLISSINRMILVIGDAKPDMVQSKLEDIARIIQEQSGLIVGIEKLTQREYIGGNGTLEVDPEATDVWFYVVDPESDTILPRNSSVVKRSLFEKAAMANLTFDITSQIKHNAFNIHQPIAMPKVKSASIASFNGEVFPYALIVLASVIFVLGIIGIIYICVSWSKYKSFKDQHSHHARPYTVPASPARYDSVYVEPNLKEYETQVLQMCVPVDDPDDYNDLHLDFSDKNHTFNLDNVSYISKDNTSKKYGQQSPASSESNTTARASSVGDAHMSKNNENSRRDHVYRSSDEDDMNASSSNDNVMFKEKKDYLNITYGYGDHSPVETTTEL</sequence>
<dbReference type="GO" id="GO:0005886">
    <property type="term" value="C:plasma membrane"/>
    <property type="evidence" value="ECO:0007669"/>
    <property type="project" value="UniProtKB-SubCell"/>
</dbReference>
<evidence type="ECO:0000313" key="14">
    <source>
        <dbReference type="EMBL" id="CAH1990599.1"/>
    </source>
</evidence>
<dbReference type="GO" id="GO:0008104">
    <property type="term" value="P:intracellular protein localization"/>
    <property type="evidence" value="ECO:0007669"/>
    <property type="project" value="UniProtKB-ARBA"/>
</dbReference>
<feature type="compositionally biased region" description="Polar residues" evidence="10">
    <location>
        <begin position="1477"/>
        <end position="1498"/>
    </location>
</feature>
<feature type="domain" description="Cadherin" evidence="13">
    <location>
        <begin position="274"/>
        <end position="383"/>
    </location>
</feature>
<feature type="domain" description="Cadherin" evidence="13">
    <location>
        <begin position="1021"/>
        <end position="1131"/>
    </location>
</feature>
<evidence type="ECO:0000256" key="12">
    <source>
        <dbReference type="SAM" id="SignalP"/>
    </source>
</evidence>
<dbReference type="InterPro" id="IPR002126">
    <property type="entry name" value="Cadherin-like_dom"/>
</dbReference>
<dbReference type="PROSITE" id="PS00232">
    <property type="entry name" value="CADHERIN_1"/>
    <property type="match status" value="3"/>
</dbReference>
<feature type="signal peptide" evidence="12">
    <location>
        <begin position="1"/>
        <end position="21"/>
    </location>
</feature>
<feature type="domain" description="Cadherin" evidence="13">
    <location>
        <begin position="708"/>
        <end position="808"/>
    </location>
</feature>
<dbReference type="PANTHER" id="PTHR24025">
    <property type="entry name" value="DESMOGLEIN FAMILY MEMBER"/>
    <property type="match status" value="1"/>
</dbReference>
<keyword evidence="2 11" id="KW-0812">Transmembrane</keyword>
<dbReference type="Pfam" id="PF00028">
    <property type="entry name" value="Cadherin"/>
    <property type="match status" value="9"/>
</dbReference>
<dbReference type="GO" id="GO:0005911">
    <property type="term" value="C:cell-cell junction"/>
    <property type="evidence" value="ECO:0007669"/>
    <property type="project" value="TreeGrafter"/>
</dbReference>
<keyword evidence="15" id="KW-1185">Reference proteome</keyword>
<keyword evidence="5 9" id="KW-0106">Calcium</keyword>
<feature type="domain" description="Cadherin" evidence="13">
    <location>
        <begin position="1137"/>
        <end position="1254"/>
    </location>
</feature>
<keyword evidence="4" id="KW-0677">Repeat</keyword>
<dbReference type="FunFam" id="2.60.40.60:FF:000020">
    <property type="entry name" value="Dachsous cadherin-related 1b"/>
    <property type="match status" value="1"/>
</dbReference>
<dbReference type="EMBL" id="CAKOFQ010007093">
    <property type="protein sequence ID" value="CAH1990599.1"/>
    <property type="molecule type" value="Genomic_DNA"/>
</dbReference>
<organism evidence="14 15">
    <name type="scientific">Acanthoscelides obtectus</name>
    <name type="common">Bean weevil</name>
    <name type="synonym">Bruchus obtectus</name>
    <dbReference type="NCBI Taxonomy" id="200917"/>
    <lineage>
        <taxon>Eukaryota</taxon>
        <taxon>Metazoa</taxon>
        <taxon>Ecdysozoa</taxon>
        <taxon>Arthropoda</taxon>
        <taxon>Hexapoda</taxon>
        <taxon>Insecta</taxon>
        <taxon>Pterygota</taxon>
        <taxon>Neoptera</taxon>
        <taxon>Endopterygota</taxon>
        <taxon>Coleoptera</taxon>
        <taxon>Polyphaga</taxon>
        <taxon>Cucujiformia</taxon>
        <taxon>Chrysomeloidea</taxon>
        <taxon>Chrysomelidae</taxon>
        <taxon>Bruchinae</taxon>
        <taxon>Bruchini</taxon>
        <taxon>Acanthoscelides</taxon>
    </lineage>
</organism>
<dbReference type="CDD" id="cd11304">
    <property type="entry name" value="Cadherin_repeat"/>
    <property type="match status" value="10"/>
</dbReference>
<evidence type="ECO:0000256" key="8">
    <source>
        <dbReference type="ARBA" id="ARBA00023136"/>
    </source>
</evidence>
<feature type="compositionally biased region" description="Basic and acidic residues" evidence="10">
    <location>
        <begin position="1505"/>
        <end position="1522"/>
    </location>
</feature>
<evidence type="ECO:0000256" key="9">
    <source>
        <dbReference type="PROSITE-ProRule" id="PRU00043"/>
    </source>
</evidence>
<dbReference type="InterPro" id="IPR015919">
    <property type="entry name" value="Cadherin-like_sf"/>
</dbReference>
<comment type="subcellular location">
    <subcellularLocation>
        <location evidence="1">Cell membrane</location>
        <topology evidence="1">Single-pass type I membrane protein</topology>
    </subcellularLocation>
</comment>
<reference evidence="14" key="1">
    <citation type="submission" date="2022-03" db="EMBL/GenBank/DDBJ databases">
        <authorList>
            <person name="Sayadi A."/>
        </authorList>
    </citation>
    <scope>NUCLEOTIDE SEQUENCE</scope>
</reference>
<dbReference type="PANTHER" id="PTHR24025:SF23">
    <property type="entry name" value="NEURAL-CADHERIN"/>
    <property type="match status" value="1"/>
</dbReference>
<feature type="domain" description="Cadherin" evidence="13">
    <location>
        <begin position="135"/>
        <end position="261"/>
    </location>
</feature>
<feature type="domain" description="Cadherin" evidence="13">
    <location>
        <begin position="78"/>
        <end position="134"/>
    </location>
</feature>
<keyword evidence="6" id="KW-0130">Cell adhesion</keyword>
<accession>A0A9P0PN25</accession>
<evidence type="ECO:0000256" key="2">
    <source>
        <dbReference type="ARBA" id="ARBA00022692"/>
    </source>
</evidence>
<dbReference type="GO" id="GO:0007163">
    <property type="term" value="P:establishment or maintenance of cell polarity"/>
    <property type="evidence" value="ECO:0007669"/>
    <property type="project" value="UniProtKB-ARBA"/>
</dbReference>
<dbReference type="PRINTS" id="PR00205">
    <property type="entry name" value="CADHERIN"/>
</dbReference>
<protein>
    <recommendedName>
        <fullName evidence="13">Cadherin domain-containing protein</fullName>
    </recommendedName>
</protein>
<keyword evidence="3 12" id="KW-0732">Signal</keyword>
<dbReference type="FunFam" id="2.60.40.60:FF:000403">
    <property type="entry name" value="Protocadherin 15"/>
    <property type="match status" value="1"/>
</dbReference>
<dbReference type="FunFam" id="2.60.40.60:FF:000363">
    <property type="entry name" value="Dachsous cadherin-related 1a"/>
    <property type="match status" value="1"/>
</dbReference>
<evidence type="ECO:0000256" key="1">
    <source>
        <dbReference type="ARBA" id="ARBA00004251"/>
    </source>
</evidence>
<dbReference type="FunFam" id="2.60.40.60:FF:000275">
    <property type="entry name" value="Si:dkey-30k22.7"/>
    <property type="match status" value="1"/>
</dbReference>
<feature type="domain" description="Cadherin" evidence="13">
    <location>
        <begin position="809"/>
        <end position="909"/>
    </location>
</feature>
<dbReference type="GO" id="GO:0001736">
    <property type="term" value="P:establishment of planar polarity"/>
    <property type="evidence" value="ECO:0007669"/>
    <property type="project" value="UniProtKB-ARBA"/>
</dbReference>
<feature type="chain" id="PRO_5040482763" description="Cadherin domain-containing protein" evidence="12">
    <location>
        <begin position="22"/>
        <end position="1563"/>
    </location>
</feature>
<feature type="domain" description="Cadherin" evidence="13">
    <location>
        <begin position="522"/>
        <end position="607"/>
    </location>
</feature>
<comment type="caution">
    <text evidence="14">The sequence shown here is derived from an EMBL/GenBank/DDBJ whole genome shotgun (WGS) entry which is preliminary data.</text>
</comment>
<dbReference type="Proteomes" id="UP001152888">
    <property type="component" value="Unassembled WGS sequence"/>
</dbReference>
<evidence type="ECO:0000313" key="15">
    <source>
        <dbReference type="Proteomes" id="UP001152888"/>
    </source>
</evidence>
<name>A0A9P0PN25_ACAOB</name>
<evidence type="ECO:0000256" key="3">
    <source>
        <dbReference type="ARBA" id="ARBA00022729"/>
    </source>
</evidence>
<dbReference type="SUPFAM" id="SSF49313">
    <property type="entry name" value="Cadherin-like"/>
    <property type="match status" value="10"/>
</dbReference>
<feature type="region of interest" description="Disordered" evidence="10">
    <location>
        <begin position="1477"/>
        <end position="1537"/>
    </location>
</feature>
<dbReference type="OrthoDB" id="10029135at2759"/>
<dbReference type="FunFam" id="2.60.40.60:FF:000033">
    <property type="entry name" value="FAT atypical cadherin 1"/>
    <property type="match status" value="1"/>
</dbReference>
<evidence type="ECO:0000256" key="10">
    <source>
        <dbReference type="SAM" id="MobiDB-lite"/>
    </source>
</evidence>
<dbReference type="FunFam" id="2.60.40.60:FF:000381">
    <property type="entry name" value="Protocadherin 15"/>
    <property type="match status" value="1"/>
</dbReference>
<dbReference type="PROSITE" id="PS50268">
    <property type="entry name" value="CADHERIN_2"/>
    <property type="match status" value="11"/>
</dbReference>
<keyword evidence="8 11" id="KW-0472">Membrane</keyword>
<evidence type="ECO:0000256" key="6">
    <source>
        <dbReference type="ARBA" id="ARBA00022889"/>
    </source>
</evidence>
<gene>
    <name evidence="14" type="ORF">ACAOBT_LOCUS19759</name>
</gene>
<dbReference type="SMART" id="SM00112">
    <property type="entry name" value="CA"/>
    <property type="match status" value="11"/>
</dbReference>
<dbReference type="Gene3D" id="2.60.40.60">
    <property type="entry name" value="Cadherins"/>
    <property type="match status" value="10"/>
</dbReference>
<evidence type="ECO:0000256" key="11">
    <source>
        <dbReference type="SAM" id="Phobius"/>
    </source>
</evidence>
<evidence type="ECO:0000259" key="13">
    <source>
        <dbReference type="PROSITE" id="PS50268"/>
    </source>
</evidence>
<feature type="domain" description="Cadherin" evidence="13">
    <location>
        <begin position="608"/>
        <end position="707"/>
    </location>
</feature>
<feature type="transmembrane region" description="Helical" evidence="11">
    <location>
        <begin position="1369"/>
        <end position="1394"/>
    </location>
</feature>
<feature type="domain" description="Cadherin" evidence="13">
    <location>
        <begin position="384"/>
        <end position="504"/>
    </location>
</feature>